<proteinExistence type="predicted"/>
<gene>
    <name evidence="1" type="ORF">BO222_02925</name>
</gene>
<reference evidence="1 2" key="1">
    <citation type="submission" date="2016-11" db="EMBL/GenBank/DDBJ databases">
        <title>Description of two novel members of the family Erysipelotrichaceae: Ileibacterium lipovorans gen. nov., sp. nov. and Dubosiella newyorkensis, gen. nov., sp. nov.</title>
        <authorList>
            <person name="Cox L.M."/>
            <person name="Sohn J."/>
            <person name="Tyrrell K.L."/>
            <person name="Citron D.M."/>
            <person name="Lawson P.A."/>
            <person name="Patel N.B."/>
            <person name="Iizumi T."/>
            <person name="Perez-Perez G.I."/>
            <person name="Goldstein E.J."/>
            <person name="Blaser M.J."/>
        </authorList>
    </citation>
    <scope>NUCLEOTIDE SEQUENCE [LARGE SCALE GENOMIC DNA]</scope>
    <source>
        <strain evidence="1 2">NYU-BL-A3</strain>
    </source>
</reference>
<dbReference type="RefSeq" id="WP_075818208.1">
    <property type="nucleotide sequence ID" value="NZ_CAOUMU010000041.1"/>
</dbReference>
<sequence length="419" mass="47333">MGERRGLAYCRSLLANKRSRNDERYRFYEMKNKALDLPVVLQERAFRVMQMWALGWCAKAVDSLADRLVFKAWKDDNFNISQIFQLNNPDIFFDSAIMAALISGCCFVYISLDENGYPKLQVLDGRKATGVIDPTTNMLFEGYAVLDEDEFGPLLEAYFEPGRTTYYPRNAQPYSIGNSAEYPLLIPIVYRPDAKRKLGHSRISRACMDLVNGATRTLKRSEISAEFYAFPQKYVLGLSQDAERMEKWKATMSTFLQFDQDENGGHPVVGQFQQATMNPYVEQLRTFAAMFAGETGLTVDDLGFVSDNPSSAEAIKASHENLRLTARKAQRTFGACFLNVGFVSACLRDDFPYQRRQFYLTKPIWEPIFEPDAATLSSIGDGAIKLNQAVPGYFNTDNLEELTGINASEMEPVSNEPAE</sequence>
<keyword evidence="2" id="KW-1185">Reference proteome</keyword>
<evidence type="ECO:0000313" key="2">
    <source>
        <dbReference type="Proteomes" id="UP000186341"/>
    </source>
</evidence>
<evidence type="ECO:0008006" key="3">
    <source>
        <dbReference type="Google" id="ProtNLM"/>
    </source>
</evidence>
<accession>A0A1U7NHW9</accession>
<dbReference type="AlphaFoldDB" id="A0A1U7NHW9"/>
<dbReference type="Proteomes" id="UP000186341">
    <property type="component" value="Unassembled WGS sequence"/>
</dbReference>
<dbReference type="OrthoDB" id="1780383at2"/>
<comment type="caution">
    <text evidence="1">The sequence shown here is derived from an EMBL/GenBank/DDBJ whole genome shotgun (WGS) entry which is preliminary data.</text>
</comment>
<dbReference type="InterPro" id="IPR021145">
    <property type="entry name" value="Portal_protein_SPP1_Gp6-like"/>
</dbReference>
<evidence type="ECO:0000313" key="1">
    <source>
        <dbReference type="EMBL" id="OLU41673.1"/>
    </source>
</evidence>
<dbReference type="Pfam" id="PF05133">
    <property type="entry name" value="SPP1_portal"/>
    <property type="match status" value="1"/>
</dbReference>
<dbReference type="GeneID" id="82202182"/>
<protein>
    <recommendedName>
        <fullName evidence="3">Phage portal protein</fullName>
    </recommendedName>
</protein>
<name>A0A1U7NHW9_9FIRM</name>
<organism evidence="1 2">
    <name type="scientific">Ileibacterium valens</name>
    <dbReference type="NCBI Taxonomy" id="1862668"/>
    <lineage>
        <taxon>Bacteria</taxon>
        <taxon>Bacillati</taxon>
        <taxon>Bacillota</taxon>
        <taxon>Erysipelotrichia</taxon>
        <taxon>Erysipelotrichales</taxon>
        <taxon>Erysipelotrichaceae</taxon>
        <taxon>Ileibacterium</taxon>
    </lineage>
</organism>
<dbReference type="EMBL" id="MPJW01000078">
    <property type="protein sequence ID" value="OLU41673.1"/>
    <property type="molecule type" value="Genomic_DNA"/>
</dbReference>